<sequence length="64" mass="7396">MYSDSNHPFFKPLWRRVLIVGSCLVWSGFEWWNGEQLWGAITLAIAAYGIFALFINYKAPPESE</sequence>
<name>A0A0B1Q386_9HYPH</name>
<proteinExistence type="predicted"/>
<comment type="caution">
    <text evidence="2">The sequence shown here is derived from an EMBL/GenBank/DDBJ whole genome shotgun (WGS) entry which is preliminary data.</text>
</comment>
<protein>
    <recommendedName>
        <fullName evidence="4">DUF3329 domain-containing protein</fullName>
    </recommendedName>
</protein>
<evidence type="ECO:0008006" key="4">
    <source>
        <dbReference type="Google" id="ProtNLM"/>
    </source>
</evidence>
<gene>
    <name evidence="2" type="ORF">LA66_18385</name>
</gene>
<dbReference type="Proteomes" id="UP000030826">
    <property type="component" value="Unassembled WGS sequence"/>
</dbReference>
<dbReference type="AlphaFoldDB" id="A0A0B1Q386"/>
<keyword evidence="1" id="KW-1133">Transmembrane helix</keyword>
<keyword evidence="1" id="KW-0472">Membrane</keyword>
<dbReference type="EMBL" id="JRFJ01000006">
    <property type="protein sequence ID" value="KHJ53367.1"/>
    <property type="molecule type" value="Genomic_DNA"/>
</dbReference>
<evidence type="ECO:0000313" key="3">
    <source>
        <dbReference type="Proteomes" id="UP000030826"/>
    </source>
</evidence>
<keyword evidence="1" id="KW-0812">Transmembrane</keyword>
<dbReference type="STRING" id="370622.LA66_18385"/>
<dbReference type="OrthoDB" id="7362327at2"/>
<evidence type="ECO:0000313" key="2">
    <source>
        <dbReference type="EMBL" id="KHJ53367.1"/>
    </source>
</evidence>
<dbReference type="RefSeq" id="WP_039195489.1">
    <property type="nucleotide sequence ID" value="NZ_BBWQ01000020.1"/>
</dbReference>
<reference evidence="2 3" key="1">
    <citation type="submission" date="2014-09" db="EMBL/GenBank/DDBJ databases">
        <title>Isolation and characterization of Aurantimonas altamirensis ON-56566 from clinical sample following a dog bite.</title>
        <authorList>
            <person name="Eshaghi A."/>
            <person name="Li A."/>
            <person name="Shahinas D."/>
            <person name="Bahn P."/>
            <person name="Kus J.V."/>
            <person name="Patel S.N."/>
        </authorList>
    </citation>
    <scope>NUCLEOTIDE SEQUENCE [LARGE SCALE GENOMIC DNA]</scope>
    <source>
        <strain evidence="2 3">ON-56566</strain>
    </source>
</reference>
<accession>A0A0B1Q386</accession>
<evidence type="ECO:0000256" key="1">
    <source>
        <dbReference type="SAM" id="Phobius"/>
    </source>
</evidence>
<feature type="transmembrane region" description="Helical" evidence="1">
    <location>
        <begin position="12"/>
        <end position="32"/>
    </location>
</feature>
<feature type="transmembrane region" description="Helical" evidence="1">
    <location>
        <begin position="38"/>
        <end position="57"/>
    </location>
</feature>
<organism evidence="2 3">
    <name type="scientific">Aureimonas altamirensis</name>
    <dbReference type="NCBI Taxonomy" id="370622"/>
    <lineage>
        <taxon>Bacteria</taxon>
        <taxon>Pseudomonadati</taxon>
        <taxon>Pseudomonadota</taxon>
        <taxon>Alphaproteobacteria</taxon>
        <taxon>Hyphomicrobiales</taxon>
        <taxon>Aurantimonadaceae</taxon>
        <taxon>Aureimonas</taxon>
    </lineage>
</organism>